<keyword evidence="2" id="KW-1185">Reference proteome</keyword>
<reference evidence="1 2" key="1">
    <citation type="journal article" date="2024" name="BMC Genomics">
        <title>De novo assembly and annotation of Popillia japonica's genome with initial clues to its potential as an invasive pest.</title>
        <authorList>
            <person name="Cucini C."/>
            <person name="Boschi S."/>
            <person name="Funari R."/>
            <person name="Cardaioli E."/>
            <person name="Iannotti N."/>
            <person name="Marturano G."/>
            <person name="Paoli F."/>
            <person name="Bruttini M."/>
            <person name="Carapelli A."/>
            <person name="Frati F."/>
            <person name="Nardi F."/>
        </authorList>
    </citation>
    <scope>NUCLEOTIDE SEQUENCE [LARGE SCALE GENOMIC DNA]</scope>
    <source>
        <strain evidence="1">DMR45628</strain>
    </source>
</reference>
<dbReference type="EMBL" id="JASPKY010000721">
    <property type="protein sequence ID" value="KAK9686233.1"/>
    <property type="molecule type" value="Genomic_DNA"/>
</dbReference>
<dbReference type="AlphaFoldDB" id="A0AAW1I9X1"/>
<proteinExistence type="predicted"/>
<name>A0AAW1I9X1_POPJA</name>
<evidence type="ECO:0000313" key="2">
    <source>
        <dbReference type="Proteomes" id="UP001458880"/>
    </source>
</evidence>
<gene>
    <name evidence="1" type="ORF">QE152_g37346</name>
</gene>
<protein>
    <submittedName>
        <fullName evidence="1">Uncharacterized protein</fullName>
    </submittedName>
</protein>
<comment type="caution">
    <text evidence="1">The sequence shown here is derived from an EMBL/GenBank/DDBJ whole genome shotgun (WGS) entry which is preliminary data.</text>
</comment>
<organism evidence="1 2">
    <name type="scientific">Popillia japonica</name>
    <name type="common">Japanese beetle</name>
    <dbReference type="NCBI Taxonomy" id="7064"/>
    <lineage>
        <taxon>Eukaryota</taxon>
        <taxon>Metazoa</taxon>
        <taxon>Ecdysozoa</taxon>
        <taxon>Arthropoda</taxon>
        <taxon>Hexapoda</taxon>
        <taxon>Insecta</taxon>
        <taxon>Pterygota</taxon>
        <taxon>Neoptera</taxon>
        <taxon>Endopterygota</taxon>
        <taxon>Coleoptera</taxon>
        <taxon>Polyphaga</taxon>
        <taxon>Scarabaeiformia</taxon>
        <taxon>Scarabaeidae</taxon>
        <taxon>Rutelinae</taxon>
        <taxon>Popillia</taxon>
    </lineage>
</organism>
<dbReference type="Proteomes" id="UP001458880">
    <property type="component" value="Unassembled WGS sequence"/>
</dbReference>
<accession>A0AAW1I9X1</accession>
<sequence>MECNMEEIIDEMNERQIRKKNIILFGVREQSDDLDDDARAAAENVEVSLILKSVAPDVEQSNWKIFRLGKLLAAQARSSPIKAIMDNEEIAYAAMRKAKTLTNIPKYKNV</sequence>
<evidence type="ECO:0000313" key="1">
    <source>
        <dbReference type="EMBL" id="KAK9686233.1"/>
    </source>
</evidence>